<keyword evidence="4" id="KW-0804">Transcription</keyword>
<keyword evidence="5 6" id="KW-0539">Nucleus</keyword>
<organism evidence="9 10">
    <name type="scientific">Clupea harengus</name>
    <name type="common">Atlantic herring</name>
    <dbReference type="NCBI Taxonomy" id="7950"/>
    <lineage>
        <taxon>Eukaryota</taxon>
        <taxon>Metazoa</taxon>
        <taxon>Chordata</taxon>
        <taxon>Craniata</taxon>
        <taxon>Vertebrata</taxon>
        <taxon>Euteleostomi</taxon>
        <taxon>Actinopterygii</taxon>
        <taxon>Neopterygii</taxon>
        <taxon>Teleostei</taxon>
        <taxon>Clupei</taxon>
        <taxon>Clupeiformes</taxon>
        <taxon>Clupeoidei</taxon>
        <taxon>Clupeidae</taxon>
        <taxon>Clupea</taxon>
    </lineage>
</organism>
<keyword evidence="2" id="KW-0805">Transcription regulation</keyword>
<feature type="compositionally biased region" description="Basic and acidic residues" evidence="7">
    <location>
        <begin position="221"/>
        <end position="230"/>
    </location>
</feature>
<dbReference type="GO" id="GO:0045893">
    <property type="term" value="P:positive regulation of DNA-templated transcription"/>
    <property type="evidence" value="ECO:0007669"/>
    <property type="project" value="InterPro"/>
</dbReference>
<dbReference type="GO" id="GO:0000978">
    <property type="term" value="F:RNA polymerase II cis-regulatory region sequence-specific DNA binding"/>
    <property type="evidence" value="ECO:0007669"/>
    <property type="project" value="InterPro"/>
</dbReference>
<dbReference type="GO" id="GO:0003007">
    <property type="term" value="P:heart morphogenesis"/>
    <property type="evidence" value="ECO:0007669"/>
    <property type="project" value="TreeGrafter"/>
</dbReference>
<dbReference type="GO" id="GO:0000981">
    <property type="term" value="F:DNA-binding transcription factor activity, RNA polymerase II-specific"/>
    <property type="evidence" value="ECO:0007669"/>
    <property type="project" value="TreeGrafter"/>
</dbReference>
<dbReference type="GeneID" id="105908932"/>
<comment type="subcellular location">
    <subcellularLocation>
        <location evidence="1 6">Nucleus</location>
    </subcellularLocation>
</comment>
<dbReference type="OrthoDB" id="6119313at2759"/>
<feature type="region of interest" description="Disordered" evidence="7">
    <location>
        <begin position="208"/>
        <end position="230"/>
    </location>
</feature>
<dbReference type="PROSITE" id="PS01283">
    <property type="entry name" value="TBOX_1"/>
    <property type="match status" value="1"/>
</dbReference>
<evidence type="ECO:0000256" key="3">
    <source>
        <dbReference type="ARBA" id="ARBA00023125"/>
    </source>
</evidence>
<sequence>MTPSSSTAGAAEPYHQGNIRLTLENSDLWRSFHNLGTEMIITKPGRRMFPHCNISVSGLSPYANYVIMVDMVPVDNFRYKWNKDQWEVAGKAEPQPPCRTYVHPDSPAPGSHWMKQSISLLKLKLTNNTLDPHGHVILHSMHQYQPRFHVVQADDLYSVRWAPFQSFSFTETSFTAVTAYQNSKITKLKIDHNPFAKGFREEGTHAKRFRAHKGQPGPENPAKKLRTDTEKDPEYQTCAGLFLLCVWHLLTWMCLFYLTDYPRLPYDPQREDDEVPLRLKQGPNLQDEHMSPWDSEQDPTHSLHGDAPMDFSSSEQLVPGQATHPPYRNKLKNSVPIFKNVLLTPLSRSEDFSRLPSPPSAESHRVDHRHYEPSVDVATVPEREVTRSHISVNMGTPQGRPLDYSVPSHMPLASKNKHGLAAPPMYGHYTEQPYGQWNGTIPTQYPTSTYNHPHRLTAEHGGPHHSHHHGNVSEWSQYPLFSYSCW</sequence>
<dbReference type="Proteomes" id="UP000515152">
    <property type="component" value="Chromosome 12"/>
</dbReference>
<dbReference type="SMART" id="SM00425">
    <property type="entry name" value="TBOX"/>
    <property type="match status" value="1"/>
</dbReference>
<evidence type="ECO:0000256" key="4">
    <source>
        <dbReference type="ARBA" id="ARBA00023163"/>
    </source>
</evidence>
<dbReference type="CDD" id="cd20197">
    <property type="entry name" value="T-box_VegT-like"/>
    <property type="match status" value="1"/>
</dbReference>
<dbReference type="InterPro" id="IPR001699">
    <property type="entry name" value="TF_T-box"/>
</dbReference>
<dbReference type="PANTHER" id="PTHR11267:SF204">
    <property type="entry name" value="SPADETAIL"/>
    <property type="match status" value="1"/>
</dbReference>
<evidence type="ECO:0000256" key="1">
    <source>
        <dbReference type="ARBA" id="ARBA00004123"/>
    </source>
</evidence>
<dbReference type="AlphaFoldDB" id="A0A6P8GE39"/>
<feature type="region of interest" description="Disordered" evidence="7">
    <location>
        <begin position="283"/>
        <end position="330"/>
    </location>
</feature>
<keyword evidence="3 6" id="KW-0238">DNA-binding</keyword>
<dbReference type="GO" id="GO:0000785">
    <property type="term" value="C:chromatin"/>
    <property type="evidence" value="ECO:0007669"/>
    <property type="project" value="TreeGrafter"/>
</dbReference>
<evidence type="ECO:0000313" key="9">
    <source>
        <dbReference type="Proteomes" id="UP000515152"/>
    </source>
</evidence>
<evidence type="ECO:0000256" key="7">
    <source>
        <dbReference type="SAM" id="MobiDB-lite"/>
    </source>
</evidence>
<feature type="region of interest" description="Disordered" evidence="7">
    <location>
        <begin position="349"/>
        <end position="368"/>
    </location>
</feature>
<accession>A0A6P8GE39</accession>
<dbReference type="InterPro" id="IPR018186">
    <property type="entry name" value="TF_T-box_CS"/>
</dbReference>
<comment type="caution">
    <text evidence="6">Lacks conserved residue(s) required for the propagation of feature annotation.</text>
</comment>
<dbReference type="FunFam" id="2.60.40.820:FF:000007">
    <property type="entry name" value="T-box transcription factor"/>
    <property type="match status" value="1"/>
</dbReference>
<gene>
    <name evidence="10" type="primary">LOC105908932</name>
</gene>
<protein>
    <submittedName>
        <fullName evidence="10">T-box-containing protein TBX6L-like</fullName>
    </submittedName>
</protein>
<dbReference type="Pfam" id="PF00907">
    <property type="entry name" value="T-box"/>
    <property type="match status" value="1"/>
</dbReference>
<evidence type="ECO:0000313" key="10">
    <source>
        <dbReference type="RefSeq" id="XP_031433767.2"/>
    </source>
</evidence>
<evidence type="ECO:0000256" key="5">
    <source>
        <dbReference type="ARBA" id="ARBA00023242"/>
    </source>
</evidence>
<dbReference type="GO" id="GO:0007389">
    <property type="term" value="P:pattern specification process"/>
    <property type="evidence" value="ECO:0007669"/>
    <property type="project" value="TreeGrafter"/>
</dbReference>
<name>A0A6P8GE39_CLUHA</name>
<dbReference type="RefSeq" id="XP_031433767.2">
    <property type="nucleotide sequence ID" value="XM_031577907.2"/>
</dbReference>
<dbReference type="PANTHER" id="PTHR11267">
    <property type="entry name" value="T-BOX PROTEIN-RELATED"/>
    <property type="match status" value="1"/>
</dbReference>
<proteinExistence type="predicted"/>
<dbReference type="GO" id="GO:0001708">
    <property type="term" value="P:cell fate specification"/>
    <property type="evidence" value="ECO:0007669"/>
    <property type="project" value="TreeGrafter"/>
</dbReference>
<dbReference type="InterPro" id="IPR046360">
    <property type="entry name" value="T-box_DNA-bd"/>
</dbReference>
<evidence type="ECO:0000256" key="6">
    <source>
        <dbReference type="PROSITE-ProRule" id="PRU00201"/>
    </source>
</evidence>
<dbReference type="KEGG" id="char:105908932"/>
<reference evidence="10" key="1">
    <citation type="submission" date="2025-08" db="UniProtKB">
        <authorList>
            <consortium name="RefSeq"/>
        </authorList>
    </citation>
    <scope>IDENTIFICATION</scope>
</reference>
<evidence type="ECO:0000259" key="8">
    <source>
        <dbReference type="PROSITE" id="PS50252"/>
    </source>
</evidence>
<dbReference type="GO" id="GO:0005634">
    <property type="term" value="C:nucleus"/>
    <property type="evidence" value="ECO:0007669"/>
    <property type="project" value="UniProtKB-SubCell"/>
</dbReference>
<keyword evidence="9" id="KW-1185">Reference proteome</keyword>
<feature type="domain" description="T-box" evidence="8">
    <location>
        <begin position="23"/>
        <end position="201"/>
    </location>
</feature>
<dbReference type="PROSITE" id="PS50252">
    <property type="entry name" value="TBOX_3"/>
    <property type="match status" value="1"/>
</dbReference>
<evidence type="ECO:0000256" key="2">
    <source>
        <dbReference type="ARBA" id="ARBA00023015"/>
    </source>
</evidence>